<dbReference type="RefSeq" id="WP_304123332.1">
    <property type="nucleotide sequence ID" value="NZ_DYZA01000210.1"/>
</dbReference>
<dbReference type="AlphaFoldDB" id="A0A921AX98"/>
<reference evidence="2" key="2">
    <citation type="submission" date="2021-09" db="EMBL/GenBank/DDBJ databases">
        <authorList>
            <person name="Gilroy R."/>
        </authorList>
    </citation>
    <scope>NUCLEOTIDE SEQUENCE</scope>
    <source>
        <strain evidence="2">ChiGjej2B2-19336</strain>
    </source>
</reference>
<evidence type="ECO:0000313" key="3">
    <source>
        <dbReference type="Proteomes" id="UP000698963"/>
    </source>
</evidence>
<feature type="transmembrane region" description="Helical" evidence="1">
    <location>
        <begin position="189"/>
        <end position="205"/>
    </location>
</feature>
<protein>
    <submittedName>
        <fullName evidence="2">Uncharacterized protein</fullName>
    </submittedName>
</protein>
<name>A0A921AX98_9BACT</name>
<accession>A0A921AX98</accession>
<keyword evidence="1" id="KW-0812">Transmembrane</keyword>
<reference evidence="2" key="1">
    <citation type="journal article" date="2021" name="PeerJ">
        <title>Extensive microbial diversity within the chicken gut microbiome revealed by metagenomics and culture.</title>
        <authorList>
            <person name="Gilroy R."/>
            <person name="Ravi A."/>
            <person name="Getino M."/>
            <person name="Pursley I."/>
            <person name="Horton D.L."/>
            <person name="Alikhan N.F."/>
            <person name="Baker D."/>
            <person name="Gharbi K."/>
            <person name="Hall N."/>
            <person name="Watson M."/>
            <person name="Adriaenssens E.M."/>
            <person name="Foster-Nyarko E."/>
            <person name="Jarju S."/>
            <person name="Secka A."/>
            <person name="Antonio M."/>
            <person name="Oren A."/>
            <person name="Chaudhuri R.R."/>
            <person name="La Ragione R."/>
            <person name="Hildebrand F."/>
            <person name="Pallen M.J."/>
        </authorList>
    </citation>
    <scope>NUCLEOTIDE SEQUENCE</scope>
    <source>
        <strain evidence="2">ChiGjej2B2-19336</strain>
    </source>
</reference>
<feature type="transmembrane region" description="Helical" evidence="1">
    <location>
        <begin position="143"/>
        <end position="169"/>
    </location>
</feature>
<keyword evidence="1" id="KW-1133">Transmembrane helix</keyword>
<feature type="transmembrane region" description="Helical" evidence="1">
    <location>
        <begin position="20"/>
        <end position="39"/>
    </location>
</feature>
<dbReference type="Proteomes" id="UP000698963">
    <property type="component" value="Unassembled WGS sequence"/>
</dbReference>
<organism evidence="2 3">
    <name type="scientific">Mailhella massiliensis</name>
    <dbReference type="NCBI Taxonomy" id="1903261"/>
    <lineage>
        <taxon>Bacteria</taxon>
        <taxon>Pseudomonadati</taxon>
        <taxon>Thermodesulfobacteriota</taxon>
        <taxon>Desulfovibrionia</taxon>
        <taxon>Desulfovibrionales</taxon>
        <taxon>Desulfovibrionaceae</taxon>
        <taxon>Mailhella</taxon>
    </lineage>
</organism>
<evidence type="ECO:0000313" key="2">
    <source>
        <dbReference type="EMBL" id="HJD98022.1"/>
    </source>
</evidence>
<feature type="transmembrane region" description="Helical" evidence="1">
    <location>
        <begin position="79"/>
        <end position="95"/>
    </location>
</feature>
<proteinExistence type="predicted"/>
<feature type="transmembrane region" description="Helical" evidence="1">
    <location>
        <begin position="55"/>
        <end position="72"/>
    </location>
</feature>
<dbReference type="EMBL" id="DYZA01000210">
    <property type="protein sequence ID" value="HJD98022.1"/>
    <property type="molecule type" value="Genomic_DNA"/>
</dbReference>
<keyword evidence="1" id="KW-0472">Membrane</keyword>
<sequence>MNIRFSEELLADLKSIAGAFRLLFFLGLGIILLFLIFWWDAQCRRPFVETGPTELIQTLFLTLSTAIFFLEARRRPDMRGALVLAGGFTGCMLIREQDYFLDIISHGCWKWPALTLTLVCLVYAAAHARATAAALARFVRWRYFPILLTGIVIVLAYSRLFGMGALWRSLLTDESWRMAKNAMEESSELLGYLFVLASALLLRFGKS</sequence>
<comment type="caution">
    <text evidence="2">The sequence shown here is derived from an EMBL/GenBank/DDBJ whole genome shotgun (WGS) entry which is preliminary data.</text>
</comment>
<gene>
    <name evidence="2" type="ORF">K8W16_10310</name>
</gene>
<feature type="transmembrane region" description="Helical" evidence="1">
    <location>
        <begin position="115"/>
        <end position="136"/>
    </location>
</feature>
<evidence type="ECO:0000256" key="1">
    <source>
        <dbReference type="SAM" id="Phobius"/>
    </source>
</evidence>